<accession>A0AAD1Y4L3</accession>
<comment type="caution">
    <text evidence="2">The sequence shown here is derived from an EMBL/GenBank/DDBJ whole genome shotgun (WGS) entry which is preliminary data.</text>
</comment>
<feature type="compositionally biased region" description="Basic residues" evidence="1">
    <location>
        <begin position="16"/>
        <end position="28"/>
    </location>
</feature>
<proteinExistence type="predicted"/>
<reference evidence="2" key="1">
    <citation type="submission" date="2023-07" db="EMBL/GenBank/DDBJ databases">
        <authorList>
            <consortium name="AG Swart"/>
            <person name="Singh M."/>
            <person name="Singh A."/>
            <person name="Seah K."/>
            <person name="Emmerich C."/>
        </authorList>
    </citation>
    <scope>NUCLEOTIDE SEQUENCE</scope>
    <source>
        <strain evidence="2">DP1</strain>
    </source>
</reference>
<dbReference type="AlphaFoldDB" id="A0AAD1Y4L3"/>
<keyword evidence="3" id="KW-1185">Reference proteome</keyword>
<gene>
    <name evidence="2" type="ORF">ECRASSUSDP1_LOCUS26097</name>
</gene>
<name>A0AAD1Y4L3_EUPCR</name>
<protein>
    <submittedName>
        <fullName evidence="2">Uncharacterized protein</fullName>
    </submittedName>
</protein>
<evidence type="ECO:0000313" key="3">
    <source>
        <dbReference type="Proteomes" id="UP001295684"/>
    </source>
</evidence>
<feature type="region of interest" description="Disordered" evidence="1">
    <location>
        <begin position="16"/>
        <end position="44"/>
    </location>
</feature>
<evidence type="ECO:0000313" key="2">
    <source>
        <dbReference type="EMBL" id="CAI2384564.1"/>
    </source>
</evidence>
<sequence length="366" mass="41846">MSAKFDLKNNFLSIKKPKNSGKRKVKSYMRKESMNTLQDEGNGDEESSLIELSSISSCSFGSLEGLNKSDRASKVQMLSKAVLCRDPQLITNLDQVLDLKKKQFRDQLERDDFLKLKQRRIRIISSDKLEATLKSQYQKSNAKTPIPLEAMDVSLSIQDVTQALRGTPSVMNASLDHQKQLTSLTGQNRLQSLITGNLGLIFSEREAMKPASERMRKPHASRSTGVDSYRKSLNCSNFSFYIERESIKQKRVITQSLKRRKFNDFRRFLAESPAIDECGSQKSRKGHQTLERSPECGFQNIFKSPLTTMRFLRKSVDHANVKLNKDLMTSQQTTQVDNIKELKHKRPDPYEYCPKARLGLKSKLIL</sequence>
<dbReference type="Proteomes" id="UP001295684">
    <property type="component" value="Unassembled WGS sequence"/>
</dbReference>
<evidence type="ECO:0000256" key="1">
    <source>
        <dbReference type="SAM" id="MobiDB-lite"/>
    </source>
</evidence>
<dbReference type="EMBL" id="CAMPGE010026903">
    <property type="protein sequence ID" value="CAI2384564.1"/>
    <property type="molecule type" value="Genomic_DNA"/>
</dbReference>
<organism evidence="2 3">
    <name type="scientific">Euplotes crassus</name>
    <dbReference type="NCBI Taxonomy" id="5936"/>
    <lineage>
        <taxon>Eukaryota</taxon>
        <taxon>Sar</taxon>
        <taxon>Alveolata</taxon>
        <taxon>Ciliophora</taxon>
        <taxon>Intramacronucleata</taxon>
        <taxon>Spirotrichea</taxon>
        <taxon>Hypotrichia</taxon>
        <taxon>Euplotida</taxon>
        <taxon>Euplotidae</taxon>
        <taxon>Moneuplotes</taxon>
    </lineage>
</organism>